<evidence type="ECO:0000313" key="2">
    <source>
        <dbReference type="Proteomes" id="UP001054252"/>
    </source>
</evidence>
<comment type="caution">
    <text evidence="1">The sequence shown here is derived from an EMBL/GenBank/DDBJ whole genome shotgun (WGS) entry which is preliminary data.</text>
</comment>
<dbReference type="GO" id="GO:0070979">
    <property type="term" value="P:protein K11-linked ubiquitination"/>
    <property type="evidence" value="ECO:0007669"/>
    <property type="project" value="TreeGrafter"/>
</dbReference>
<accession>A0AAV5J9A9</accession>
<protein>
    <submittedName>
        <fullName evidence="1">Uncharacterized protein</fullName>
    </submittedName>
</protein>
<keyword evidence="2" id="KW-1185">Reference proteome</keyword>
<name>A0AAV5J9A9_9ROSI</name>
<reference evidence="1 2" key="1">
    <citation type="journal article" date="2021" name="Commun. Biol.">
        <title>The genome of Shorea leprosula (Dipterocarpaceae) highlights the ecological relevance of drought in aseasonal tropical rainforests.</title>
        <authorList>
            <person name="Ng K.K.S."/>
            <person name="Kobayashi M.J."/>
            <person name="Fawcett J.A."/>
            <person name="Hatakeyama M."/>
            <person name="Paape T."/>
            <person name="Ng C.H."/>
            <person name="Ang C.C."/>
            <person name="Tnah L.H."/>
            <person name="Lee C.T."/>
            <person name="Nishiyama T."/>
            <person name="Sese J."/>
            <person name="O'Brien M.J."/>
            <person name="Copetti D."/>
            <person name="Mohd Noor M.I."/>
            <person name="Ong R.C."/>
            <person name="Putra M."/>
            <person name="Sireger I.Z."/>
            <person name="Indrioko S."/>
            <person name="Kosugi Y."/>
            <person name="Izuno A."/>
            <person name="Isagi Y."/>
            <person name="Lee S.L."/>
            <person name="Shimizu K.K."/>
        </authorList>
    </citation>
    <scope>NUCLEOTIDE SEQUENCE [LARGE SCALE GENOMIC DNA]</scope>
    <source>
        <strain evidence="1">214</strain>
    </source>
</reference>
<dbReference type="GO" id="GO:0005680">
    <property type="term" value="C:anaphase-promoting complex"/>
    <property type="evidence" value="ECO:0007669"/>
    <property type="project" value="TreeGrafter"/>
</dbReference>
<proteinExistence type="predicted"/>
<gene>
    <name evidence="1" type="ORF">SLEP1_g22470</name>
</gene>
<dbReference type="GO" id="GO:0007091">
    <property type="term" value="P:metaphase/anaphase transition of mitotic cell cycle"/>
    <property type="evidence" value="ECO:0007669"/>
    <property type="project" value="TreeGrafter"/>
</dbReference>
<evidence type="ECO:0000313" key="1">
    <source>
        <dbReference type="EMBL" id="GKV11198.1"/>
    </source>
</evidence>
<sequence>MDSSTSLVCNLGLLDTLSDDSVQEILESYSAFCAATGALLNGSGDLSVGPDFISHVHVLCKHGLHSLVRDHFLQSLEVVFEKNGASRFWRHFDVYNNITALGKNGSAIDGDQVQQVLCKALEEICLEKQYQEKCVLILVHALLSYKESVADGKHSLDKERIHLVSKYQLMVSSVLMAALPRHFPGMHLIHPSSPHPLPNKPNFGITISYCLSYLSFNGTFFACSASIFQPMVYVFHCLLG</sequence>
<dbReference type="PANTHER" id="PTHR45957">
    <property type="entry name" value="ANAPHASE-PROMOTING COMPLEX SUBUNIT 2"/>
    <property type="match status" value="1"/>
</dbReference>
<dbReference type="PANTHER" id="PTHR45957:SF1">
    <property type="entry name" value="ANAPHASE-PROMOTING COMPLEX SUBUNIT 2"/>
    <property type="match status" value="1"/>
</dbReference>
<dbReference type="AlphaFoldDB" id="A0AAV5J9A9"/>
<organism evidence="1 2">
    <name type="scientific">Rubroshorea leprosula</name>
    <dbReference type="NCBI Taxonomy" id="152421"/>
    <lineage>
        <taxon>Eukaryota</taxon>
        <taxon>Viridiplantae</taxon>
        <taxon>Streptophyta</taxon>
        <taxon>Embryophyta</taxon>
        <taxon>Tracheophyta</taxon>
        <taxon>Spermatophyta</taxon>
        <taxon>Magnoliopsida</taxon>
        <taxon>eudicotyledons</taxon>
        <taxon>Gunneridae</taxon>
        <taxon>Pentapetalae</taxon>
        <taxon>rosids</taxon>
        <taxon>malvids</taxon>
        <taxon>Malvales</taxon>
        <taxon>Dipterocarpaceae</taxon>
        <taxon>Rubroshorea</taxon>
    </lineage>
</organism>
<dbReference type="EMBL" id="BPVZ01000033">
    <property type="protein sequence ID" value="GKV11198.1"/>
    <property type="molecule type" value="Genomic_DNA"/>
</dbReference>
<dbReference type="Proteomes" id="UP001054252">
    <property type="component" value="Unassembled WGS sequence"/>
</dbReference>
<dbReference type="InterPro" id="IPR044554">
    <property type="entry name" value="ANAPC2"/>
</dbReference>